<evidence type="ECO:0000313" key="1">
    <source>
        <dbReference type="EMBL" id="KPW52793.1"/>
    </source>
</evidence>
<evidence type="ECO:0000313" key="2">
    <source>
        <dbReference type="Proteomes" id="UP000050425"/>
    </source>
</evidence>
<dbReference type="Gene3D" id="3.30.565.10">
    <property type="entry name" value="Histidine kinase-like ATPase, C-terminal domain"/>
    <property type="match status" value="1"/>
</dbReference>
<organism evidence="1 2">
    <name type="scientific">Pseudomonas syringae pv. antirrhini</name>
    <dbReference type="NCBI Taxonomy" id="251702"/>
    <lineage>
        <taxon>Bacteria</taxon>
        <taxon>Pseudomonadati</taxon>
        <taxon>Pseudomonadota</taxon>
        <taxon>Gammaproteobacteria</taxon>
        <taxon>Pseudomonadales</taxon>
        <taxon>Pseudomonadaceae</taxon>
        <taxon>Pseudomonas</taxon>
    </lineage>
</organism>
<evidence type="ECO:0008006" key="3">
    <source>
        <dbReference type="Google" id="ProtNLM"/>
    </source>
</evidence>
<dbReference type="Proteomes" id="UP000050425">
    <property type="component" value="Unassembled WGS sequence"/>
</dbReference>
<dbReference type="SUPFAM" id="SSF55874">
    <property type="entry name" value="ATPase domain of HSP90 chaperone/DNA topoisomerase II/histidine kinase"/>
    <property type="match status" value="1"/>
</dbReference>
<dbReference type="InterPro" id="IPR036890">
    <property type="entry name" value="HATPase_C_sf"/>
</dbReference>
<comment type="caution">
    <text evidence="1">The sequence shown here is derived from an EMBL/GenBank/DDBJ whole genome shotgun (WGS) entry which is preliminary data.</text>
</comment>
<name>A0A0P9KBQ8_9PSED</name>
<reference evidence="1 2" key="1">
    <citation type="submission" date="2015-09" db="EMBL/GenBank/DDBJ databases">
        <title>Genome announcement of multiple Pseudomonas syringae strains.</title>
        <authorList>
            <person name="Thakur S."/>
            <person name="Wang P.W."/>
            <person name="Gong Y."/>
            <person name="Weir B.S."/>
            <person name="Guttman D.S."/>
        </authorList>
    </citation>
    <scope>NUCLEOTIDE SEQUENCE [LARGE SCALE GENOMIC DNA]</scope>
    <source>
        <strain evidence="1 2">ICMP4303</strain>
    </source>
</reference>
<sequence length="658" mass="73172">MLDQPLLSSLFEEDYLLRELGQVAHAPQVALTELVANAWDAGASKVEVILPSEIGGTLTVADDGHGMTPELFVKRWMTLRYQRLKHQGPRVEFPAMRAWQPRKAYGRNGIGRHGLLCFADEYSVETWRDGTLGQFIVGTGAGASPFVLKWQDKGTREGSGTKLSVSVTRKLPEIEEILTVLAARFIHDPEFEIRVNGIPLNFDRLDGHIRESVLTLKDGRSAKVIIIDSTRLNHSSIHQGIAFWVDKRLVGDPSWAIGQIANFDGRTRFAKRYKVIVDTEGFDQHVEPDWTGFRNSAEVKELFAATAQHIEKVSLELASEVVEATSEDALVQNRVELKTLGKGAQREVTKFTKAIAEAHPTISPDFLATAVKAVINLEKSKSGAALLRKLAELTSTDIDGLDTLLTDWSVKDALRVLDEIDDRLRVVEAISRLSADRNTDELHTLHPLLLRSRWIFGPEYESMEYTSNSTLRNLAKQLWGDQDAQFINDKRRPDIVVLPDQSSIQLSGFETFNPADVALVQMQNILLIELKRGGFELKRGEVYQADGYVQDICSSGFVQGSPYVTAWVVGHSIAKGVAPEKYVLDMHGQTQGRVRATTYASLVDTANLRLMRLRKTLAERYDNFPIDKLLNKVLSISEQHELGLSGSAVANDPLAAAS</sequence>
<dbReference type="AlphaFoldDB" id="A0A0P9KBQ8"/>
<dbReference type="Pfam" id="PF13589">
    <property type="entry name" value="HATPase_c_3"/>
    <property type="match status" value="1"/>
</dbReference>
<dbReference type="PATRIC" id="fig|251702.3.peg.83"/>
<dbReference type="EMBL" id="LJPT01000009">
    <property type="protein sequence ID" value="KPW52793.1"/>
    <property type="molecule type" value="Genomic_DNA"/>
</dbReference>
<gene>
    <name evidence="1" type="ORF">ALO88_00047</name>
</gene>
<protein>
    <recommendedName>
        <fullName evidence="3">ATP-binding protein</fullName>
    </recommendedName>
</protein>
<accession>A0A0P9KBQ8</accession>
<dbReference type="RefSeq" id="WP_057417590.1">
    <property type="nucleotide sequence ID" value="NZ_LJPT01000009.1"/>
</dbReference>
<proteinExistence type="predicted"/>